<name>A0A1X2GS80_9FUNG</name>
<dbReference type="GO" id="GO:0005794">
    <property type="term" value="C:Golgi apparatus"/>
    <property type="evidence" value="ECO:0007669"/>
    <property type="project" value="TreeGrafter"/>
</dbReference>
<feature type="transmembrane region" description="Helical" evidence="1">
    <location>
        <begin position="201"/>
        <end position="222"/>
    </location>
</feature>
<feature type="transmembrane region" description="Helical" evidence="1">
    <location>
        <begin position="145"/>
        <end position="170"/>
    </location>
</feature>
<evidence type="ECO:0000256" key="1">
    <source>
        <dbReference type="SAM" id="Phobius"/>
    </source>
</evidence>
<dbReference type="Proteomes" id="UP000242146">
    <property type="component" value="Unassembled WGS sequence"/>
</dbReference>
<dbReference type="PANTHER" id="PTHR34391">
    <property type="entry name" value="UPF0658 GOLGI APPARATUS MEMBRANE PROTEIN C1952.10C-RELATED"/>
    <property type="match status" value="1"/>
</dbReference>
<feature type="transmembrane region" description="Helical" evidence="1">
    <location>
        <begin position="108"/>
        <end position="133"/>
    </location>
</feature>
<feature type="transmembrane region" description="Helical" evidence="1">
    <location>
        <begin position="20"/>
        <end position="38"/>
    </location>
</feature>
<comment type="caution">
    <text evidence="2">The sequence shown here is derived from an EMBL/GenBank/DDBJ whole genome shotgun (WGS) entry which is preliminary data.</text>
</comment>
<organism evidence="2 3">
    <name type="scientific">Hesseltinella vesiculosa</name>
    <dbReference type="NCBI Taxonomy" id="101127"/>
    <lineage>
        <taxon>Eukaryota</taxon>
        <taxon>Fungi</taxon>
        <taxon>Fungi incertae sedis</taxon>
        <taxon>Mucoromycota</taxon>
        <taxon>Mucoromycotina</taxon>
        <taxon>Mucoromycetes</taxon>
        <taxon>Mucorales</taxon>
        <taxon>Cunninghamellaceae</taxon>
        <taxon>Hesseltinella</taxon>
    </lineage>
</organism>
<feature type="transmembrane region" description="Helical" evidence="1">
    <location>
        <begin position="291"/>
        <end position="314"/>
    </location>
</feature>
<dbReference type="OrthoDB" id="2448307at2759"/>
<feature type="transmembrane region" description="Helical" evidence="1">
    <location>
        <begin position="80"/>
        <end position="101"/>
    </location>
</feature>
<keyword evidence="1" id="KW-1133">Transmembrane helix</keyword>
<feature type="transmembrane region" description="Helical" evidence="1">
    <location>
        <begin position="263"/>
        <end position="285"/>
    </location>
</feature>
<dbReference type="InterPro" id="IPR040410">
    <property type="entry name" value="UPF0658_Golgi"/>
</dbReference>
<gene>
    <name evidence="2" type="ORF">DM01DRAFT_1317515</name>
</gene>
<dbReference type="EMBL" id="MCGT01000005">
    <property type="protein sequence ID" value="ORX59441.1"/>
    <property type="molecule type" value="Genomic_DNA"/>
</dbReference>
<keyword evidence="3" id="KW-1185">Reference proteome</keyword>
<feature type="transmembrane region" description="Helical" evidence="1">
    <location>
        <begin position="234"/>
        <end position="251"/>
    </location>
</feature>
<dbReference type="PANTHER" id="PTHR34391:SF1">
    <property type="entry name" value="UPF0658 GOLGI APPARATUS MEMBRANE PROTEIN C1952.10C-RELATED"/>
    <property type="match status" value="1"/>
</dbReference>
<reference evidence="2 3" key="1">
    <citation type="submission" date="2016-07" db="EMBL/GenBank/DDBJ databases">
        <title>Pervasive Adenine N6-methylation of Active Genes in Fungi.</title>
        <authorList>
            <consortium name="DOE Joint Genome Institute"/>
            <person name="Mondo S.J."/>
            <person name="Dannebaum R.O."/>
            <person name="Kuo R.C."/>
            <person name="Labutti K."/>
            <person name="Haridas S."/>
            <person name="Kuo A."/>
            <person name="Salamov A."/>
            <person name="Ahrendt S.R."/>
            <person name="Lipzen A."/>
            <person name="Sullivan W."/>
            <person name="Andreopoulos W.B."/>
            <person name="Clum A."/>
            <person name="Lindquist E."/>
            <person name="Daum C."/>
            <person name="Ramamoorthy G.K."/>
            <person name="Gryganskyi A."/>
            <person name="Culley D."/>
            <person name="Magnuson J.K."/>
            <person name="James T.Y."/>
            <person name="O'Malley M.A."/>
            <person name="Stajich J.E."/>
            <person name="Spatafora J.W."/>
            <person name="Visel A."/>
            <person name="Grigoriev I.V."/>
        </authorList>
    </citation>
    <scope>NUCLEOTIDE SEQUENCE [LARGE SCALE GENOMIC DNA]</scope>
    <source>
        <strain evidence="2 3">NRRL 3301</strain>
    </source>
</reference>
<proteinExistence type="predicted"/>
<keyword evidence="1" id="KW-0472">Membrane</keyword>
<dbReference type="STRING" id="101127.A0A1X2GS80"/>
<protein>
    <submittedName>
        <fullName evidence="2">Uncharacterized protein</fullName>
    </submittedName>
</protein>
<keyword evidence="1" id="KW-0812">Transmembrane</keyword>
<dbReference type="AlphaFoldDB" id="A0A1X2GS80"/>
<accession>A0A1X2GS80</accession>
<sequence>MVTVQKIIARVTETRWSKLYVSVAMAQCICVVIIQSIICYMNDSEAKLLPAPPSEGVLSPSIPETEIPQMAADRLDRIKWENICFIGFQAWFAMMTIDATVYQNTAEILALANINIICAILGALEVVDGNIWISKLANTKFDLSYLLTASQLEVCLAVVILFYACILAYLSYQMSRQFGWNIYKKIGADIQIQKMYRIFQFFVLALKIDIFTQFLVSVFYVIQYVIKLGVQWEIGIQLAITILMLPMLYFARIAGSSECHGRMVIFITFEAIVIVHYTLILLQTVDTTNSWYVWICLVGVGIAIDIGTIVLGILCMRNFGRGLKPYVQRGAENKNRHVLQLHKTQSRLSWRIDDE</sequence>
<evidence type="ECO:0000313" key="3">
    <source>
        <dbReference type="Proteomes" id="UP000242146"/>
    </source>
</evidence>
<evidence type="ECO:0000313" key="2">
    <source>
        <dbReference type="EMBL" id="ORX59441.1"/>
    </source>
</evidence>